<proteinExistence type="predicted"/>
<keyword evidence="3" id="KW-1185">Reference proteome</keyword>
<name>A0A8H5L7K3_GIBSU</name>
<dbReference type="EMBL" id="JAAOAV010000272">
    <property type="protein sequence ID" value="KAF5585260.1"/>
    <property type="molecule type" value="Genomic_DNA"/>
</dbReference>
<dbReference type="AlphaFoldDB" id="A0A8H5L7K3"/>
<dbReference type="InterPro" id="IPR052895">
    <property type="entry name" value="HetReg/Transcr_Mod"/>
</dbReference>
<comment type="caution">
    <text evidence="2">The sequence shown here is derived from an EMBL/GenBank/DDBJ whole genome shotgun (WGS) entry which is preliminary data.</text>
</comment>
<dbReference type="Pfam" id="PF06985">
    <property type="entry name" value="HET"/>
    <property type="match status" value="1"/>
</dbReference>
<dbReference type="GeneID" id="59312025"/>
<dbReference type="Proteomes" id="UP000547976">
    <property type="component" value="Unassembled WGS sequence"/>
</dbReference>
<evidence type="ECO:0000259" key="1">
    <source>
        <dbReference type="Pfam" id="PF06985"/>
    </source>
</evidence>
<protein>
    <submittedName>
        <fullName evidence="2">Heterokaryon incompatibility 6 OR allele</fullName>
    </submittedName>
</protein>
<dbReference type="OrthoDB" id="3553147at2759"/>
<evidence type="ECO:0000313" key="2">
    <source>
        <dbReference type="EMBL" id="KAF5585260.1"/>
    </source>
</evidence>
<evidence type="ECO:0000313" key="3">
    <source>
        <dbReference type="Proteomes" id="UP000547976"/>
    </source>
</evidence>
<accession>A0A8H5L7K3</accession>
<dbReference type="PANTHER" id="PTHR24148">
    <property type="entry name" value="ANKYRIN REPEAT DOMAIN-CONTAINING PROTEIN 39 HOMOLOG-RELATED"/>
    <property type="match status" value="1"/>
</dbReference>
<reference evidence="2 3" key="1">
    <citation type="submission" date="2020-05" db="EMBL/GenBank/DDBJ databases">
        <title>Identification and distribution of gene clusters putatively required for synthesis of sphingolipid metabolism inhibitors in phylogenetically diverse species of the filamentous fungus Fusarium.</title>
        <authorList>
            <person name="Kim H.-S."/>
            <person name="Busman M."/>
            <person name="Brown D.W."/>
            <person name="Divon H."/>
            <person name="Uhlig S."/>
            <person name="Proctor R.H."/>
        </authorList>
    </citation>
    <scope>NUCLEOTIDE SEQUENCE [LARGE SCALE GENOMIC DNA]</scope>
    <source>
        <strain evidence="2 3">NRRL 66333</strain>
    </source>
</reference>
<organism evidence="2 3">
    <name type="scientific">Gibberella subglutinans</name>
    <name type="common">Fusarium subglutinans</name>
    <dbReference type="NCBI Taxonomy" id="42677"/>
    <lineage>
        <taxon>Eukaryota</taxon>
        <taxon>Fungi</taxon>
        <taxon>Dikarya</taxon>
        <taxon>Ascomycota</taxon>
        <taxon>Pezizomycotina</taxon>
        <taxon>Sordariomycetes</taxon>
        <taxon>Hypocreomycetidae</taxon>
        <taxon>Hypocreales</taxon>
        <taxon>Nectriaceae</taxon>
        <taxon>Fusarium</taxon>
        <taxon>Fusarium fujikuroi species complex</taxon>
    </lineage>
</organism>
<dbReference type="InterPro" id="IPR010730">
    <property type="entry name" value="HET"/>
</dbReference>
<feature type="domain" description="Heterokaryon incompatibility" evidence="1">
    <location>
        <begin position="100"/>
        <end position="323"/>
    </location>
</feature>
<gene>
    <name evidence="2" type="ORF">FSUBG_12510</name>
</gene>
<dbReference type="RefSeq" id="XP_036532012.1">
    <property type="nucleotide sequence ID" value="XM_036677307.1"/>
</dbReference>
<sequence length="694" mass="77851">MSLNKDFQYLPLTAPTQTRVILLTPGKSNDPIRCFQLVINLDHDWKVSDGPCHLLPGSGGEPTLTQRSRLQQERCNSDLEIPGLLMKSASRTILHLFQGYTALSYVWGDQKNPHEIFIDGKPFHVGENLYTALLRLRQRISILRTGATTPEDFDDEALDVIKQHLLSERRFLWVDAICINQNDVAEREAQVKLMARIYQKADHVHGDLGRKEATGGIELLHLMQKIIRAGDRCQFQLSPSKETCQEEGQTNSDAKTNIMSALESEFGNFQAGKTGNIREVRLPSPSTKVLEDHGIPREDDEVWKHWRQFLNSIYFQRLWIVQEASLATSITLWYSNVGIEIEMVGQCLRYLRKYSTNAALYSVPKDEFSSSISTPPAIWAVIGLINQRNQIRGADGHLTKQVPLVHMLNLARRKQATNLRDKIFGLLGMASDGSDFLHLVTYSRSVEDVYQDFAKFFIERGQGISMLYQVDSRVSKTLNIPSWVPDWSRDTDDSSLQDELPALSSGLDEKKALEIRLSGSELVITGHILDTIKCLSTPMSSNLTWGTFSEIATLLWEGGNLLMKQNVEGEQAVEIMLHTLSCGSLSAKPAAEVESLRQGFTAVFGHGTFLINGGNPDESPWLPHMRHFLVHGMALAPGRRWCITARGKFGLVPGGTKTGDRVAIFGSYSLPFILRNHSTEDNTDLLQISVLRLL</sequence>
<dbReference type="PANTHER" id="PTHR24148:SF64">
    <property type="entry name" value="HETEROKARYON INCOMPATIBILITY DOMAIN-CONTAINING PROTEIN"/>
    <property type="match status" value="1"/>
</dbReference>